<dbReference type="AlphaFoldDB" id="A0A842HI75"/>
<evidence type="ECO:0000259" key="2">
    <source>
        <dbReference type="Pfam" id="PF07589"/>
    </source>
</evidence>
<name>A0A842HI75_9BACT</name>
<dbReference type="RefSeq" id="WP_185676219.1">
    <property type="nucleotide sequence ID" value="NZ_JACHVB010000035.1"/>
</dbReference>
<evidence type="ECO:0000256" key="1">
    <source>
        <dbReference type="SAM" id="SignalP"/>
    </source>
</evidence>
<reference evidence="3 4" key="1">
    <citation type="submission" date="2020-07" db="EMBL/GenBank/DDBJ databases">
        <authorList>
            <person name="Feng X."/>
        </authorList>
    </citation>
    <scope>NUCLEOTIDE SEQUENCE [LARGE SCALE GENOMIC DNA]</scope>
    <source>
        <strain evidence="3 4">JCM31066</strain>
    </source>
</reference>
<dbReference type="NCBIfam" id="TIGR02595">
    <property type="entry name" value="PEP_CTERM"/>
    <property type="match status" value="1"/>
</dbReference>
<accession>A0A842HI75</accession>
<evidence type="ECO:0000313" key="3">
    <source>
        <dbReference type="EMBL" id="MBC2595264.1"/>
    </source>
</evidence>
<evidence type="ECO:0000313" key="4">
    <source>
        <dbReference type="Proteomes" id="UP000546464"/>
    </source>
</evidence>
<dbReference type="EMBL" id="JACHVB010000035">
    <property type="protein sequence ID" value="MBC2595264.1"/>
    <property type="molecule type" value="Genomic_DNA"/>
</dbReference>
<dbReference type="Proteomes" id="UP000546464">
    <property type="component" value="Unassembled WGS sequence"/>
</dbReference>
<dbReference type="InterPro" id="IPR013424">
    <property type="entry name" value="Ice-binding_C"/>
</dbReference>
<sequence length="280" mass="29622">MTKPFLSLLARLAGSLVFTAGAFAGPIIVDGNIQLPNPAGSTVIALWSGSNASIVSAPTSEDPEATQLEWSGNWVNSAATTTAEEKKMININANYSLGGSFALNSSNSLVNATSPTSVYTMNATNTVFTGSTDNYTGAVFGKVILQLTPNASNDRDLQLDPTFTIGGVSYTAAQAGFSYERGFDGVDGTGGIYSNPDSQYNGYYGTLSLVTYEWDLIALGYAGSYEEFAFTFNLPQTHTSLYEVQLSVVPVPEPSAYALSLAALVGLLAFLRRRQYAGRA</sequence>
<feature type="signal peptide" evidence="1">
    <location>
        <begin position="1"/>
        <end position="24"/>
    </location>
</feature>
<comment type="caution">
    <text evidence="3">The sequence shown here is derived from an EMBL/GenBank/DDBJ whole genome shotgun (WGS) entry which is preliminary data.</text>
</comment>
<feature type="chain" id="PRO_5032774493" evidence="1">
    <location>
        <begin position="25"/>
        <end position="280"/>
    </location>
</feature>
<keyword evidence="4" id="KW-1185">Reference proteome</keyword>
<organism evidence="3 4">
    <name type="scientific">Ruficoccus amylovorans</name>
    <dbReference type="NCBI Taxonomy" id="1804625"/>
    <lineage>
        <taxon>Bacteria</taxon>
        <taxon>Pseudomonadati</taxon>
        <taxon>Verrucomicrobiota</taxon>
        <taxon>Opitutia</taxon>
        <taxon>Puniceicoccales</taxon>
        <taxon>Cerasicoccaceae</taxon>
        <taxon>Ruficoccus</taxon>
    </lineage>
</organism>
<keyword evidence="1" id="KW-0732">Signal</keyword>
<protein>
    <submittedName>
        <fullName evidence="3">PEP-CTERM sorting domain-containing protein</fullName>
    </submittedName>
</protein>
<proteinExistence type="predicted"/>
<feature type="domain" description="Ice-binding protein C-terminal" evidence="2">
    <location>
        <begin position="250"/>
        <end position="274"/>
    </location>
</feature>
<dbReference type="Pfam" id="PF07589">
    <property type="entry name" value="PEP-CTERM"/>
    <property type="match status" value="1"/>
</dbReference>
<gene>
    <name evidence="3" type="ORF">H5P28_13430</name>
</gene>